<comment type="caution">
    <text evidence="1">The sequence shown here is derived from an EMBL/GenBank/DDBJ whole genome shotgun (WGS) entry which is preliminary data.</text>
</comment>
<sequence length="92" mass="10651">KKNLLKIQQDVFHDAQSSVDETNDSLFVPIEIQLKQFQLLYLNQNLIFKQESPSHLIQPITITLNILKSINVQNTNIPIWKADGEIKLIECH</sequence>
<dbReference type="EMBL" id="CAJOAZ010027126">
    <property type="protein sequence ID" value="CAF4407163.1"/>
    <property type="molecule type" value="Genomic_DNA"/>
</dbReference>
<protein>
    <submittedName>
        <fullName evidence="1">Uncharacterized protein</fullName>
    </submittedName>
</protein>
<gene>
    <name evidence="1" type="ORF">OXD698_LOCUS51806</name>
</gene>
<feature type="non-terminal residue" evidence="1">
    <location>
        <position position="92"/>
    </location>
</feature>
<name>A0A820PRF2_9BILA</name>
<reference evidence="1" key="1">
    <citation type="submission" date="2021-02" db="EMBL/GenBank/DDBJ databases">
        <authorList>
            <person name="Nowell W R."/>
        </authorList>
    </citation>
    <scope>NUCLEOTIDE SEQUENCE</scope>
</reference>
<evidence type="ECO:0000313" key="2">
    <source>
        <dbReference type="Proteomes" id="UP000663844"/>
    </source>
</evidence>
<dbReference type="Proteomes" id="UP000663844">
    <property type="component" value="Unassembled WGS sequence"/>
</dbReference>
<accession>A0A820PRF2</accession>
<proteinExistence type="predicted"/>
<dbReference type="AlphaFoldDB" id="A0A820PRF2"/>
<evidence type="ECO:0000313" key="1">
    <source>
        <dbReference type="EMBL" id="CAF4407163.1"/>
    </source>
</evidence>
<feature type="non-terminal residue" evidence="1">
    <location>
        <position position="1"/>
    </location>
</feature>
<organism evidence="1 2">
    <name type="scientific">Adineta steineri</name>
    <dbReference type="NCBI Taxonomy" id="433720"/>
    <lineage>
        <taxon>Eukaryota</taxon>
        <taxon>Metazoa</taxon>
        <taxon>Spiralia</taxon>
        <taxon>Gnathifera</taxon>
        <taxon>Rotifera</taxon>
        <taxon>Eurotatoria</taxon>
        <taxon>Bdelloidea</taxon>
        <taxon>Adinetida</taxon>
        <taxon>Adinetidae</taxon>
        <taxon>Adineta</taxon>
    </lineage>
</organism>